<proteinExistence type="predicted"/>
<keyword evidence="2" id="KW-1185">Reference proteome</keyword>
<evidence type="ECO:0000313" key="2">
    <source>
        <dbReference type="Proteomes" id="UP000245783"/>
    </source>
</evidence>
<accession>A0A316W6C4</accession>
<gene>
    <name evidence="1" type="ORF">IE81DRAFT_100136</name>
</gene>
<dbReference type="EMBL" id="KZ819372">
    <property type="protein sequence ID" value="PWN43215.1"/>
    <property type="molecule type" value="Genomic_DNA"/>
</dbReference>
<organism evidence="1 2">
    <name type="scientific">Ceraceosorus guamensis</name>
    <dbReference type="NCBI Taxonomy" id="1522189"/>
    <lineage>
        <taxon>Eukaryota</taxon>
        <taxon>Fungi</taxon>
        <taxon>Dikarya</taxon>
        <taxon>Basidiomycota</taxon>
        <taxon>Ustilaginomycotina</taxon>
        <taxon>Exobasidiomycetes</taxon>
        <taxon>Ceraceosorales</taxon>
        <taxon>Ceraceosoraceae</taxon>
        <taxon>Ceraceosorus</taxon>
    </lineage>
</organism>
<dbReference type="RefSeq" id="XP_025370375.1">
    <property type="nucleotide sequence ID" value="XM_025510002.1"/>
</dbReference>
<protein>
    <submittedName>
        <fullName evidence="1">Uncharacterized protein</fullName>
    </submittedName>
</protein>
<dbReference type="GeneID" id="37031872"/>
<name>A0A316W6C4_9BASI</name>
<dbReference type="InParanoid" id="A0A316W6C4"/>
<sequence>MRSKNQWLSRLFLRGCRSVLPRDLLRTLLWHALRRVRECLDGLWRSDSARNRTEQVLLFRLQQATTSACALSPLGYRCGMRGRTRAAFQVQYAFFSGLRMEALASRCLRRSRKVRGSKSRSTPPRLQETSISFWRQETRARVEAESVEEA</sequence>
<dbReference type="AlphaFoldDB" id="A0A316W6C4"/>
<reference evidence="1 2" key="1">
    <citation type="journal article" date="2018" name="Mol. Biol. Evol.">
        <title>Broad Genomic Sampling Reveals a Smut Pathogenic Ancestry of the Fungal Clade Ustilaginomycotina.</title>
        <authorList>
            <person name="Kijpornyongpan T."/>
            <person name="Mondo S.J."/>
            <person name="Barry K."/>
            <person name="Sandor L."/>
            <person name="Lee J."/>
            <person name="Lipzen A."/>
            <person name="Pangilinan J."/>
            <person name="LaButti K."/>
            <person name="Hainaut M."/>
            <person name="Henrissat B."/>
            <person name="Grigoriev I.V."/>
            <person name="Spatafora J.W."/>
            <person name="Aime M.C."/>
        </authorList>
    </citation>
    <scope>NUCLEOTIDE SEQUENCE [LARGE SCALE GENOMIC DNA]</scope>
    <source>
        <strain evidence="1 2">MCA 4658</strain>
    </source>
</reference>
<dbReference type="Proteomes" id="UP000245783">
    <property type="component" value="Unassembled WGS sequence"/>
</dbReference>
<evidence type="ECO:0000313" key="1">
    <source>
        <dbReference type="EMBL" id="PWN43215.1"/>
    </source>
</evidence>